<proteinExistence type="predicted"/>
<evidence type="ECO:0000313" key="2">
    <source>
        <dbReference type="EMBL" id="KYK61072.1"/>
    </source>
</evidence>
<dbReference type="GeneID" id="63714856"/>
<dbReference type="PANTHER" id="PTHR13271:SF137">
    <property type="entry name" value="SET DOMAIN-CONTAINING PROTEIN"/>
    <property type="match status" value="1"/>
</dbReference>
<dbReference type="InterPro" id="IPR050600">
    <property type="entry name" value="SETD3_SETD6_MTase"/>
</dbReference>
<gene>
    <name evidence="2" type="ORF">DCS_02213</name>
</gene>
<dbReference type="SUPFAM" id="SSF82199">
    <property type="entry name" value="SET domain"/>
    <property type="match status" value="1"/>
</dbReference>
<feature type="domain" description="SET" evidence="1">
    <location>
        <begin position="21"/>
        <end position="225"/>
    </location>
</feature>
<dbReference type="InterPro" id="IPR001214">
    <property type="entry name" value="SET_dom"/>
</dbReference>
<dbReference type="Pfam" id="PF00856">
    <property type="entry name" value="SET"/>
    <property type="match status" value="1"/>
</dbReference>
<dbReference type="EMBL" id="LAYC01000001">
    <property type="protein sequence ID" value="KYK61072.1"/>
    <property type="molecule type" value="Genomic_DNA"/>
</dbReference>
<organism evidence="2 3">
    <name type="scientific">Drechmeria coniospora</name>
    <name type="common">Nematophagous fungus</name>
    <name type="synonym">Meria coniospora</name>
    <dbReference type="NCBI Taxonomy" id="98403"/>
    <lineage>
        <taxon>Eukaryota</taxon>
        <taxon>Fungi</taxon>
        <taxon>Dikarya</taxon>
        <taxon>Ascomycota</taxon>
        <taxon>Pezizomycotina</taxon>
        <taxon>Sordariomycetes</taxon>
        <taxon>Hypocreomycetidae</taxon>
        <taxon>Hypocreales</taxon>
        <taxon>Ophiocordycipitaceae</taxon>
        <taxon>Drechmeria</taxon>
    </lineage>
</organism>
<keyword evidence="3" id="KW-1185">Reference proteome</keyword>
<dbReference type="InParanoid" id="A0A151GVM1"/>
<dbReference type="InterPro" id="IPR046341">
    <property type="entry name" value="SET_dom_sf"/>
</dbReference>
<dbReference type="FunCoup" id="A0A151GVM1">
    <property type="interactions" value="61"/>
</dbReference>
<name>A0A151GVM1_DRECN</name>
<sequence>MSATAIDTLLRRAYDEGINLVGVKPAVLPGRGIGLVATRVLDKGDEIMTIPLRSVRSLDTTPEEISRSLSQDMTIHGRLASELALHPQSVAEWLSVVPRWKDFEECMPILWPESLQKLLPPEAMSVLAKQKKNFDIDWNMFRAVFTKVQRRDYLYAWLLVNTRTFYFETASMLAFPWHDRLALLPVADLFNHADAGCSVSFSPEGYTITADGPYRAGEEICISYGQHSNDYLLAEYGFLLQENRWDAICLDQVLLPRLSGEERSELERNGHLGGFMLHAKSKKVDSVWIALRLHCCVDAQWQNYRDGEEDAEGTLAKAAALLADLLEEYLGRVKEVLAVVRTLQHGKACQKDLLVRRWEQVEVLVGQAAVT</sequence>
<protein>
    <recommendedName>
        <fullName evidence="1">SET domain-containing protein</fullName>
    </recommendedName>
</protein>
<dbReference type="RefSeq" id="XP_040660424.1">
    <property type="nucleotide sequence ID" value="XM_040799541.1"/>
</dbReference>
<dbReference type="AlphaFoldDB" id="A0A151GVM1"/>
<dbReference type="GO" id="GO:0016279">
    <property type="term" value="F:protein-lysine N-methyltransferase activity"/>
    <property type="evidence" value="ECO:0007669"/>
    <property type="project" value="TreeGrafter"/>
</dbReference>
<dbReference type="Proteomes" id="UP000076580">
    <property type="component" value="Chromosome 01"/>
</dbReference>
<accession>A0A151GVM1</accession>
<reference evidence="2 3" key="1">
    <citation type="journal article" date="2016" name="Sci. Rep.">
        <title>Insights into Adaptations to a Near-Obligate Nematode Endoparasitic Lifestyle from the Finished Genome of Drechmeria coniospora.</title>
        <authorList>
            <person name="Zhang L."/>
            <person name="Zhou Z."/>
            <person name="Guo Q."/>
            <person name="Fokkens L."/>
            <person name="Miskei M."/>
            <person name="Pocsi I."/>
            <person name="Zhang W."/>
            <person name="Chen M."/>
            <person name="Wang L."/>
            <person name="Sun Y."/>
            <person name="Donzelli B.G."/>
            <person name="Gibson D.M."/>
            <person name="Nelson D.R."/>
            <person name="Luo J.G."/>
            <person name="Rep M."/>
            <person name="Liu H."/>
            <person name="Yang S."/>
            <person name="Wang J."/>
            <person name="Krasnoff S.B."/>
            <person name="Xu Y."/>
            <person name="Molnar I."/>
            <person name="Lin M."/>
        </authorList>
    </citation>
    <scope>NUCLEOTIDE SEQUENCE [LARGE SCALE GENOMIC DNA]</scope>
    <source>
        <strain evidence="2 3">ARSEF 6962</strain>
    </source>
</reference>
<evidence type="ECO:0000313" key="3">
    <source>
        <dbReference type="Proteomes" id="UP000076580"/>
    </source>
</evidence>
<dbReference type="PANTHER" id="PTHR13271">
    <property type="entry name" value="UNCHARACTERIZED PUTATIVE METHYLTRANSFERASE"/>
    <property type="match status" value="1"/>
</dbReference>
<dbReference type="STRING" id="98403.A0A151GVM1"/>
<evidence type="ECO:0000259" key="1">
    <source>
        <dbReference type="PROSITE" id="PS50280"/>
    </source>
</evidence>
<dbReference type="Gene3D" id="3.90.1410.10">
    <property type="entry name" value="set domain protein methyltransferase, domain 1"/>
    <property type="match status" value="1"/>
</dbReference>
<comment type="caution">
    <text evidence="2">The sequence shown here is derived from an EMBL/GenBank/DDBJ whole genome shotgun (WGS) entry which is preliminary data.</text>
</comment>
<dbReference type="PROSITE" id="PS50280">
    <property type="entry name" value="SET"/>
    <property type="match status" value="1"/>
</dbReference>